<organism evidence="2 3">
    <name type="scientific">Trinickia symbiotica</name>
    <dbReference type="NCBI Taxonomy" id="863227"/>
    <lineage>
        <taxon>Bacteria</taxon>
        <taxon>Pseudomonadati</taxon>
        <taxon>Pseudomonadota</taxon>
        <taxon>Betaproteobacteria</taxon>
        <taxon>Burkholderiales</taxon>
        <taxon>Burkholderiaceae</taxon>
        <taxon>Trinickia</taxon>
    </lineage>
</organism>
<keyword evidence="1" id="KW-0812">Transmembrane</keyword>
<keyword evidence="1" id="KW-0472">Membrane</keyword>
<dbReference type="InterPro" id="IPR007047">
    <property type="entry name" value="Flp_Fap"/>
</dbReference>
<proteinExistence type="predicted"/>
<dbReference type="EMBL" id="PYUC01000006">
    <property type="protein sequence ID" value="PTB20234.1"/>
    <property type="molecule type" value="Genomic_DNA"/>
</dbReference>
<comment type="caution">
    <text evidence="2">The sequence shown here is derived from an EMBL/GenBank/DDBJ whole genome shotgun (WGS) entry which is preliminary data.</text>
</comment>
<protein>
    <submittedName>
        <fullName evidence="2">Flp family type IVb pilin</fullName>
    </submittedName>
</protein>
<gene>
    <name evidence="2" type="ORF">C9I57_14250</name>
</gene>
<dbReference type="Pfam" id="PF04964">
    <property type="entry name" value="Flp_Fap"/>
    <property type="match status" value="1"/>
</dbReference>
<evidence type="ECO:0000313" key="3">
    <source>
        <dbReference type="Proteomes" id="UP000240638"/>
    </source>
</evidence>
<sequence>MIEDIFQHLRSAVSVQGSHVVKQAVAFVREDEGATMVEYGLMVALIAIVCIAAVSSIGNNLNLIFSDIASSL</sequence>
<dbReference type="RefSeq" id="WP_107151308.1">
    <property type="nucleotide sequence ID" value="NZ_PYUC01000006.1"/>
</dbReference>
<dbReference type="Proteomes" id="UP000240638">
    <property type="component" value="Unassembled WGS sequence"/>
</dbReference>
<evidence type="ECO:0000313" key="2">
    <source>
        <dbReference type="EMBL" id="PTB20234.1"/>
    </source>
</evidence>
<reference evidence="2 3" key="1">
    <citation type="submission" date="2018-03" db="EMBL/GenBank/DDBJ databases">
        <title>Whole genome analyses suggest that Burkholderia sensu lato contains two further novel genera in the rhizoxinica-symbiotica group Mycetohabitans gen. nov., and Trinickia gen. nov.: implications for the evolution of diazotrophy and nodulation in the Burkholderiaceae.</title>
        <authorList>
            <person name="Estrada De Los Santos P."/>
            <person name="Palmer M."/>
            <person name="Chavez-Ramirez B."/>
            <person name="Steenkamp E.T."/>
            <person name="Hirsch A.M."/>
            <person name="Manyaka P."/>
            <person name="Maluk M."/>
            <person name="Lafos M."/>
            <person name="Crook M."/>
            <person name="Gross E."/>
            <person name="Simon M.F."/>
            <person name="Bueno Dos Reis Junior F."/>
            <person name="Poole P.S."/>
            <person name="Venter S.N."/>
            <person name="James E.K."/>
        </authorList>
    </citation>
    <scope>NUCLEOTIDE SEQUENCE [LARGE SCALE GENOMIC DNA]</scope>
    <source>
        <strain evidence="2 3">JPY-366</strain>
    </source>
</reference>
<keyword evidence="1" id="KW-1133">Transmembrane helix</keyword>
<feature type="transmembrane region" description="Helical" evidence="1">
    <location>
        <begin position="39"/>
        <end position="57"/>
    </location>
</feature>
<accession>A0A2T3XUP4</accession>
<dbReference type="AlphaFoldDB" id="A0A2T3XUP4"/>
<name>A0A2T3XUP4_9BURK</name>
<evidence type="ECO:0000256" key="1">
    <source>
        <dbReference type="SAM" id="Phobius"/>
    </source>
</evidence>